<dbReference type="AlphaFoldDB" id="L1IRB6"/>
<reference evidence="4" key="2">
    <citation type="submission" date="2012-11" db="EMBL/GenBank/DDBJ databases">
        <authorList>
            <person name="Kuo A."/>
            <person name="Curtis B.A."/>
            <person name="Tanifuji G."/>
            <person name="Burki F."/>
            <person name="Gruber A."/>
            <person name="Irimia M."/>
            <person name="Maruyama S."/>
            <person name="Arias M.C."/>
            <person name="Ball S.G."/>
            <person name="Gile G.H."/>
            <person name="Hirakawa Y."/>
            <person name="Hopkins J.F."/>
            <person name="Rensing S.A."/>
            <person name="Schmutz J."/>
            <person name="Symeonidi A."/>
            <person name="Elias M."/>
            <person name="Eveleigh R.J."/>
            <person name="Herman E.K."/>
            <person name="Klute M.J."/>
            <person name="Nakayama T."/>
            <person name="Obornik M."/>
            <person name="Reyes-Prieto A."/>
            <person name="Armbrust E.V."/>
            <person name="Aves S.J."/>
            <person name="Beiko R.G."/>
            <person name="Coutinho P."/>
            <person name="Dacks J.B."/>
            <person name="Durnford D.G."/>
            <person name="Fast N.M."/>
            <person name="Green B.R."/>
            <person name="Grisdale C."/>
            <person name="Hempe F."/>
            <person name="Henrissat B."/>
            <person name="Hoppner M.P."/>
            <person name="Ishida K.-I."/>
            <person name="Kim E."/>
            <person name="Koreny L."/>
            <person name="Kroth P.G."/>
            <person name="Liu Y."/>
            <person name="Malik S.-B."/>
            <person name="Maier U.G."/>
            <person name="McRose D."/>
            <person name="Mock T."/>
            <person name="Neilson J.A."/>
            <person name="Onodera N.T."/>
            <person name="Poole A.M."/>
            <person name="Pritham E.J."/>
            <person name="Richards T.A."/>
            <person name="Rocap G."/>
            <person name="Roy S.W."/>
            <person name="Sarai C."/>
            <person name="Schaack S."/>
            <person name="Shirato S."/>
            <person name="Slamovits C.H."/>
            <person name="Spencer D.F."/>
            <person name="Suzuki S."/>
            <person name="Worden A.Z."/>
            <person name="Zauner S."/>
            <person name="Barry K."/>
            <person name="Bell C."/>
            <person name="Bharti A.K."/>
            <person name="Crow J.A."/>
            <person name="Grimwood J."/>
            <person name="Kramer R."/>
            <person name="Lindquist E."/>
            <person name="Lucas S."/>
            <person name="Salamov A."/>
            <person name="McFadden G.I."/>
            <person name="Lane C.E."/>
            <person name="Keeling P.J."/>
            <person name="Gray M.W."/>
            <person name="Grigoriev I.V."/>
            <person name="Archibald J.M."/>
        </authorList>
    </citation>
    <scope>NUCLEOTIDE SEQUENCE</scope>
    <source>
        <strain evidence="4">CCMP2712</strain>
    </source>
</reference>
<dbReference type="Proteomes" id="UP000011087">
    <property type="component" value="Unassembled WGS sequence"/>
</dbReference>
<dbReference type="Pfam" id="PF13426">
    <property type="entry name" value="PAS_9"/>
    <property type="match status" value="1"/>
</dbReference>
<dbReference type="Gene3D" id="3.30.450.20">
    <property type="entry name" value="PAS domain"/>
    <property type="match status" value="1"/>
</dbReference>
<dbReference type="OrthoDB" id="447251at2759"/>
<reference evidence="3" key="3">
    <citation type="submission" date="2016-03" db="UniProtKB">
        <authorList>
            <consortium name="EnsemblProtists"/>
        </authorList>
    </citation>
    <scope>IDENTIFICATION</scope>
</reference>
<organism evidence="2">
    <name type="scientific">Guillardia theta (strain CCMP2712)</name>
    <name type="common">Cryptophyte</name>
    <dbReference type="NCBI Taxonomy" id="905079"/>
    <lineage>
        <taxon>Eukaryota</taxon>
        <taxon>Cryptophyceae</taxon>
        <taxon>Pyrenomonadales</taxon>
        <taxon>Geminigeraceae</taxon>
        <taxon>Guillardia</taxon>
    </lineage>
</organism>
<reference evidence="2 4" key="1">
    <citation type="journal article" date="2012" name="Nature">
        <title>Algal genomes reveal evolutionary mosaicism and the fate of nucleomorphs.</title>
        <authorList>
            <consortium name="DOE Joint Genome Institute"/>
            <person name="Curtis B.A."/>
            <person name="Tanifuji G."/>
            <person name="Burki F."/>
            <person name="Gruber A."/>
            <person name="Irimia M."/>
            <person name="Maruyama S."/>
            <person name="Arias M.C."/>
            <person name="Ball S.G."/>
            <person name="Gile G.H."/>
            <person name="Hirakawa Y."/>
            <person name="Hopkins J.F."/>
            <person name="Kuo A."/>
            <person name="Rensing S.A."/>
            <person name="Schmutz J."/>
            <person name="Symeonidi A."/>
            <person name="Elias M."/>
            <person name="Eveleigh R.J."/>
            <person name="Herman E.K."/>
            <person name="Klute M.J."/>
            <person name="Nakayama T."/>
            <person name="Obornik M."/>
            <person name="Reyes-Prieto A."/>
            <person name="Armbrust E.V."/>
            <person name="Aves S.J."/>
            <person name="Beiko R.G."/>
            <person name="Coutinho P."/>
            <person name="Dacks J.B."/>
            <person name="Durnford D.G."/>
            <person name="Fast N.M."/>
            <person name="Green B.R."/>
            <person name="Grisdale C.J."/>
            <person name="Hempel F."/>
            <person name="Henrissat B."/>
            <person name="Hoppner M.P."/>
            <person name="Ishida K."/>
            <person name="Kim E."/>
            <person name="Koreny L."/>
            <person name="Kroth P.G."/>
            <person name="Liu Y."/>
            <person name="Malik S.B."/>
            <person name="Maier U.G."/>
            <person name="McRose D."/>
            <person name="Mock T."/>
            <person name="Neilson J.A."/>
            <person name="Onodera N.T."/>
            <person name="Poole A.M."/>
            <person name="Pritham E.J."/>
            <person name="Richards T.A."/>
            <person name="Rocap G."/>
            <person name="Roy S.W."/>
            <person name="Sarai C."/>
            <person name="Schaack S."/>
            <person name="Shirato S."/>
            <person name="Slamovits C.H."/>
            <person name="Spencer D.F."/>
            <person name="Suzuki S."/>
            <person name="Worden A.Z."/>
            <person name="Zauner S."/>
            <person name="Barry K."/>
            <person name="Bell C."/>
            <person name="Bharti A.K."/>
            <person name="Crow J.A."/>
            <person name="Grimwood J."/>
            <person name="Kramer R."/>
            <person name="Lindquist E."/>
            <person name="Lucas S."/>
            <person name="Salamov A."/>
            <person name="McFadden G.I."/>
            <person name="Lane C.E."/>
            <person name="Keeling P.J."/>
            <person name="Gray M.W."/>
            <person name="Grigoriev I.V."/>
            <person name="Archibald J.M."/>
        </authorList>
    </citation>
    <scope>NUCLEOTIDE SEQUENCE</scope>
    <source>
        <strain evidence="2 4">CCMP2712</strain>
    </source>
</reference>
<feature type="non-terminal residue" evidence="2">
    <location>
        <position position="109"/>
    </location>
</feature>
<dbReference type="EMBL" id="JH993048">
    <property type="protein sequence ID" value="EKX38444.1"/>
    <property type="molecule type" value="Genomic_DNA"/>
</dbReference>
<dbReference type="OMA" id="YTANGEP"/>
<name>L1IRB6_GUITC</name>
<evidence type="ECO:0000259" key="1">
    <source>
        <dbReference type="Pfam" id="PF13426"/>
    </source>
</evidence>
<dbReference type="KEGG" id="gtt:GUITHDRAFT_77195"/>
<gene>
    <name evidence="2" type="ORF">GUITHDRAFT_77195</name>
</gene>
<dbReference type="InterPro" id="IPR000014">
    <property type="entry name" value="PAS"/>
</dbReference>
<dbReference type="RefSeq" id="XP_005825424.1">
    <property type="nucleotide sequence ID" value="XM_005825367.1"/>
</dbReference>
<sequence length="109" mass="12080">MEKDFCFSQDVAQVITEVQSPFRIVKANKMWCERCEFTGDEIIGKTLEIIQGPSTSRDTLSALSASISQGVGFKTTLVNYTKSKVPILNQLDIFPLLCDKSGFPSHFVG</sequence>
<dbReference type="HOGENOM" id="CLU_080231_3_1_1"/>
<proteinExistence type="predicted"/>
<accession>L1IRB6</accession>
<evidence type="ECO:0000313" key="3">
    <source>
        <dbReference type="EnsemblProtists" id="EKX38444"/>
    </source>
</evidence>
<protein>
    <recommendedName>
        <fullName evidence="1">PAS domain-containing protein</fullName>
    </recommendedName>
</protein>
<keyword evidence="4" id="KW-1185">Reference proteome</keyword>
<dbReference type="SUPFAM" id="SSF55785">
    <property type="entry name" value="PYP-like sensor domain (PAS domain)"/>
    <property type="match status" value="1"/>
</dbReference>
<dbReference type="EnsemblProtists" id="EKX38444">
    <property type="protein sequence ID" value="EKX38444"/>
    <property type="gene ID" value="GUITHDRAFT_77195"/>
</dbReference>
<dbReference type="PaxDb" id="55529-EKX38444"/>
<evidence type="ECO:0000313" key="2">
    <source>
        <dbReference type="EMBL" id="EKX38444.1"/>
    </source>
</evidence>
<dbReference type="InterPro" id="IPR035965">
    <property type="entry name" value="PAS-like_dom_sf"/>
</dbReference>
<evidence type="ECO:0000313" key="4">
    <source>
        <dbReference type="Proteomes" id="UP000011087"/>
    </source>
</evidence>
<dbReference type="GeneID" id="17295208"/>
<feature type="domain" description="PAS" evidence="1">
    <location>
        <begin position="20"/>
        <end position="100"/>
    </location>
</feature>